<dbReference type="AlphaFoldDB" id="A0A5J6QSA3"/>
<gene>
    <name evidence="1" type="ORF">FXN65_20120</name>
</gene>
<dbReference type="Proteomes" id="UP000327179">
    <property type="component" value="Chromosome"/>
</dbReference>
<sequence>MKPKEKAANYKPAEDREKDLRLALLRIQKGRAKTGETKVTIAAVAREASVSKALIHNYYPSIAEAIRQVQGRSSRAMRDVKHQDLLAERKKSAGYRHEIEELRAKVSNLASINEVLLEDNRVLKAKLDDLKVVQLASKKPQG</sequence>
<dbReference type="RefSeq" id="WP_151135712.1">
    <property type="nucleotide sequence ID" value="NZ_CP043311.1"/>
</dbReference>
<dbReference type="EMBL" id="CP043311">
    <property type="protein sequence ID" value="QEY64251.1"/>
    <property type="molecule type" value="Genomic_DNA"/>
</dbReference>
<dbReference type="SUPFAM" id="SSF46689">
    <property type="entry name" value="Homeodomain-like"/>
    <property type="match status" value="1"/>
</dbReference>
<reference evidence="1 2" key="1">
    <citation type="submission" date="2019-08" db="EMBL/GenBank/DDBJ databases">
        <title>Whole-genome Sequencing of e-waste polymer degrading bacterium Pseudomonas sp. strain PE08.</title>
        <authorList>
            <person name="Kirdat K."/>
            <person name="Debbarma P."/>
            <person name="Narawade N."/>
            <person name="Suyal D."/>
            <person name="Thorat V."/>
            <person name="Shouche Y."/>
            <person name="Goel R."/>
            <person name="Yadav A."/>
        </authorList>
    </citation>
    <scope>NUCLEOTIDE SEQUENCE [LARGE SCALE GENOMIC DNA]</scope>
    <source>
        <strain evidence="1 2">PE08</strain>
    </source>
</reference>
<dbReference type="KEGG" id="plal:FXN65_20120"/>
<keyword evidence="2" id="KW-1185">Reference proteome</keyword>
<organism evidence="1 2">
    <name type="scientific">Metapseudomonas lalkuanensis</name>
    <dbReference type="NCBI Taxonomy" id="2604832"/>
    <lineage>
        <taxon>Bacteria</taxon>
        <taxon>Pseudomonadati</taxon>
        <taxon>Pseudomonadota</taxon>
        <taxon>Gammaproteobacteria</taxon>
        <taxon>Pseudomonadales</taxon>
        <taxon>Pseudomonadaceae</taxon>
        <taxon>Metapseudomonas</taxon>
    </lineage>
</organism>
<accession>A0A5J6QSA3</accession>
<evidence type="ECO:0000313" key="1">
    <source>
        <dbReference type="EMBL" id="QEY64251.1"/>
    </source>
</evidence>
<evidence type="ECO:0000313" key="2">
    <source>
        <dbReference type="Proteomes" id="UP000327179"/>
    </source>
</evidence>
<dbReference type="InterPro" id="IPR009057">
    <property type="entry name" value="Homeodomain-like_sf"/>
</dbReference>
<name>A0A5J6QSA3_9GAMM</name>
<dbReference type="Gene3D" id="1.10.357.10">
    <property type="entry name" value="Tetracycline Repressor, domain 2"/>
    <property type="match status" value="1"/>
</dbReference>
<protein>
    <submittedName>
        <fullName evidence="1">TetR family transcriptional regulator</fullName>
    </submittedName>
</protein>
<proteinExistence type="predicted"/>